<feature type="transmembrane region" description="Helical" evidence="14">
    <location>
        <begin position="100"/>
        <end position="121"/>
    </location>
</feature>
<protein>
    <submittedName>
        <fullName evidence="16">OLC1v1010461C1</fullName>
    </submittedName>
</protein>
<feature type="compositionally biased region" description="Polar residues" evidence="13">
    <location>
        <begin position="979"/>
        <end position="988"/>
    </location>
</feature>
<dbReference type="InterPro" id="IPR036259">
    <property type="entry name" value="MFS_trans_sf"/>
</dbReference>
<comment type="subcellular location">
    <subcellularLocation>
        <location evidence="1">Vacuole membrane</location>
        <topology evidence="1">Multi-pass membrane protein</topology>
    </subcellularLocation>
</comment>
<feature type="transmembrane region" description="Helical" evidence="14">
    <location>
        <begin position="133"/>
        <end position="157"/>
    </location>
</feature>
<feature type="transmembrane region" description="Helical" evidence="14">
    <location>
        <begin position="668"/>
        <end position="691"/>
    </location>
</feature>
<feature type="region of interest" description="Disordered" evidence="13">
    <location>
        <begin position="979"/>
        <end position="1027"/>
    </location>
</feature>
<evidence type="ECO:0000256" key="4">
    <source>
        <dbReference type="ARBA" id="ARBA00022553"/>
    </source>
</evidence>
<dbReference type="InterPro" id="IPR027417">
    <property type="entry name" value="P-loop_NTPase"/>
</dbReference>
<keyword evidence="17" id="KW-1185">Reference proteome</keyword>
<dbReference type="Gene3D" id="3.40.50.11960">
    <property type="match status" value="1"/>
</dbReference>
<feature type="compositionally biased region" description="Basic and acidic residues" evidence="13">
    <location>
        <begin position="333"/>
        <end position="352"/>
    </location>
</feature>
<dbReference type="PANTHER" id="PTHR48020">
    <property type="entry name" value="PROTON MYO-INOSITOL COTRANSPORTER"/>
    <property type="match status" value="1"/>
</dbReference>
<dbReference type="FunFam" id="1.20.1250.20:FF:000103">
    <property type="entry name" value="monosaccharide-sensing protein 2"/>
    <property type="match status" value="1"/>
</dbReference>
<evidence type="ECO:0000256" key="9">
    <source>
        <dbReference type="ARBA" id="ARBA00023136"/>
    </source>
</evidence>
<dbReference type="FunFam" id="1.20.1250.20:FF:000108">
    <property type="entry name" value="Monosaccharide-sensing protein 2"/>
    <property type="match status" value="1"/>
</dbReference>
<keyword evidence="7 14" id="KW-0812">Transmembrane</keyword>
<evidence type="ECO:0000256" key="12">
    <source>
        <dbReference type="ARBA" id="ARBA00051074"/>
    </source>
</evidence>
<keyword evidence="5" id="KW-0926">Vacuole</keyword>
<dbReference type="Pfam" id="PF00083">
    <property type="entry name" value="Sugar_tr"/>
    <property type="match status" value="2"/>
</dbReference>
<dbReference type="SUPFAM" id="SSF103473">
    <property type="entry name" value="MFS general substrate transporter"/>
    <property type="match status" value="1"/>
</dbReference>
<evidence type="ECO:0000256" key="10">
    <source>
        <dbReference type="ARBA" id="ARBA00044504"/>
    </source>
</evidence>
<dbReference type="PROSITE" id="PS00216">
    <property type="entry name" value="SUGAR_TRANSPORT_1"/>
    <property type="match status" value="1"/>
</dbReference>
<dbReference type="Pfam" id="PF10199">
    <property type="entry name" value="Adaptin_binding"/>
    <property type="match status" value="1"/>
</dbReference>
<dbReference type="InterPro" id="IPR005829">
    <property type="entry name" value="Sugar_transporter_CS"/>
</dbReference>
<evidence type="ECO:0000256" key="7">
    <source>
        <dbReference type="ARBA" id="ARBA00022692"/>
    </source>
</evidence>
<dbReference type="PRINTS" id="PR00171">
    <property type="entry name" value="SUGRTRNSPORT"/>
</dbReference>
<evidence type="ECO:0000313" key="16">
    <source>
        <dbReference type="EMBL" id="CAI9110441.1"/>
    </source>
</evidence>
<proteinExistence type="inferred from homology"/>
<keyword evidence="8 14" id="KW-1133">Transmembrane helix</keyword>
<evidence type="ECO:0000256" key="6">
    <source>
        <dbReference type="ARBA" id="ARBA00022597"/>
    </source>
</evidence>
<name>A0AAV1DRE1_OLDCO</name>
<dbReference type="PROSITE" id="PS50850">
    <property type="entry name" value="MFS"/>
    <property type="match status" value="1"/>
</dbReference>
<evidence type="ECO:0000256" key="2">
    <source>
        <dbReference type="ARBA" id="ARBA00010992"/>
    </source>
</evidence>
<comment type="similarity">
    <text evidence="2">Belongs to the major facilitator superfamily. Sugar transporter (TC 2.A.1.1) family.</text>
</comment>
<dbReference type="PANTHER" id="PTHR48020:SF35">
    <property type="entry name" value="SUGAR TRANSPORTER"/>
    <property type="match status" value="1"/>
</dbReference>
<dbReference type="EMBL" id="OX459123">
    <property type="protein sequence ID" value="CAI9110441.1"/>
    <property type="molecule type" value="Genomic_DNA"/>
</dbReference>
<evidence type="ECO:0000259" key="15">
    <source>
        <dbReference type="PROSITE" id="PS50850"/>
    </source>
</evidence>
<organism evidence="16 17">
    <name type="scientific">Oldenlandia corymbosa var. corymbosa</name>
    <dbReference type="NCBI Taxonomy" id="529605"/>
    <lineage>
        <taxon>Eukaryota</taxon>
        <taxon>Viridiplantae</taxon>
        <taxon>Streptophyta</taxon>
        <taxon>Embryophyta</taxon>
        <taxon>Tracheophyta</taxon>
        <taxon>Spermatophyta</taxon>
        <taxon>Magnoliopsida</taxon>
        <taxon>eudicotyledons</taxon>
        <taxon>Gunneridae</taxon>
        <taxon>Pentapetalae</taxon>
        <taxon>asterids</taxon>
        <taxon>lamiids</taxon>
        <taxon>Gentianales</taxon>
        <taxon>Rubiaceae</taxon>
        <taxon>Rubioideae</taxon>
        <taxon>Spermacoceae</taxon>
        <taxon>Hedyotis-Oldenlandia complex</taxon>
        <taxon>Oldenlandia</taxon>
    </lineage>
</organism>
<feature type="transmembrane region" description="Helical" evidence="14">
    <location>
        <begin position="642"/>
        <end position="662"/>
    </location>
</feature>
<comment type="similarity">
    <text evidence="10">Belongs to the major facilitator superfamily. Phosphate:H(+) symporter (TC 2.A.1.9) family.</text>
</comment>
<dbReference type="Proteomes" id="UP001161247">
    <property type="component" value="Chromosome 6"/>
</dbReference>
<feature type="transmembrane region" description="Helical" evidence="14">
    <location>
        <begin position="576"/>
        <end position="597"/>
    </location>
</feature>
<feature type="transmembrane region" description="Helical" evidence="14">
    <location>
        <begin position="43"/>
        <end position="63"/>
    </location>
</feature>
<feature type="transmembrane region" description="Helical" evidence="14">
    <location>
        <begin position="163"/>
        <end position="185"/>
    </location>
</feature>
<dbReference type="SUPFAM" id="SSF52540">
    <property type="entry name" value="P-loop containing nucleoside triphosphate hydrolases"/>
    <property type="match status" value="1"/>
</dbReference>
<dbReference type="InterPro" id="IPR020846">
    <property type="entry name" value="MFS_dom"/>
</dbReference>
<dbReference type="Gene3D" id="1.20.1250.20">
    <property type="entry name" value="MFS general substrate transporter like domains"/>
    <property type="match status" value="2"/>
</dbReference>
<dbReference type="AlphaFoldDB" id="A0AAV1DRE1"/>
<sequence length="1083" mass="117550">MRGAVLVAIAAAIGNFLQGWDNATIAGSVLYIKREFQLQSNPTMEGLIVAMSLIGATVITTFSGSVADWLGRRPMLIISSVLYFLSSLVMLWAPNVYVLLLARLLDGFGIGLAVTLVPLYISETAPPEIRGLLNTLPQFTGSAGMFLSYCMVFGMSLKESPSWRLMLGVLSIPSLVYFVLAMFFLPESPRWLVGNGQMQEAKKVLQRLRGREDVSGEMALLLEGTGAGGETSIEEYIIGPDNELDASLEHEVDKDQIKLYGAEEGLSWIAKPVRGPSTLALSRHGSVASQNMPLMDPMVTLFGSVHEKLPGMGSTRNSMLFSNFGSMFSVAEQHGKQETWDEEAPEYHDHNISDASGAESDDNLRSPLLSRQGSNADKPVNGSFMQGNAGEQVGTMGIGGGWQLAYRKDEKAGGGLKRIYLHQESTPGSRRGSILSLPGADQPVEGEYIHAAALVSQSVLRLDDVRGQNSIVEAIDKPTKPAPRGPGWRDLFEPGVKHALIVGIGIQILQQFSGINGVLYYTPQILEQAGVGVLLSNLGIGSDSASLLISGLTTLLMLPSIGVAMRLMDVAGRRMLLLSTLPVLMASLVILVLGNVIDLGETLHAVISTVSVVVYFCCFVMGFGPIPNILCSEIFPTRVRGLCIAICALVFWTCDIIVTYSLPVMLSSIGLAGVFGIYAIVCSIAWVFVFLKVPETKGMPLEVITEFFAVGLLSLDFEGASDSSSDTSVYGWTINTKYYVADVSLWMAHLNDEFSIQSLPTYERLAALVMVFDMNDLSSFTALQEWVSQTDIRQFDVLLCIGNKVDLLPGHPAHVEYRRRLLKLDQSSGTFSAELDYGISETEGSSLLGEENSSWELKRSCIDWCIEHNIEFIEACGSNADFDNCLSVDGDLQGVQRLFGALSAHMWPGMTLKSGDKIDEPSLPEQEELSEEESEFELEYEILSAGSADPWDGTEAEWVSANADATTSGTSGAMETVNANGSNGNGETKTADRELQPSKSTAKLQSVSNEEEGMKVHSADNNLEPDEGNTYNFEDLEQLMSEIGNVRDSLRLLPDFQRREMAANLAMKMAAMFGDSSEDEGLD</sequence>
<feature type="transmembrane region" description="Helical" evidence="14">
    <location>
        <begin position="603"/>
        <end position="630"/>
    </location>
</feature>
<dbReference type="InterPro" id="IPR005828">
    <property type="entry name" value="MFS_sugar_transport-like"/>
</dbReference>
<evidence type="ECO:0000256" key="11">
    <source>
        <dbReference type="ARBA" id="ARBA00050663"/>
    </source>
</evidence>
<evidence type="ECO:0000256" key="8">
    <source>
        <dbReference type="ARBA" id="ARBA00022989"/>
    </source>
</evidence>
<keyword evidence="4" id="KW-0597">Phosphoprotein</keyword>
<evidence type="ECO:0000313" key="17">
    <source>
        <dbReference type="Proteomes" id="UP001161247"/>
    </source>
</evidence>
<keyword evidence="6" id="KW-0762">Sugar transport</keyword>
<feature type="compositionally biased region" description="Polar residues" evidence="13">
    <location>
        <begin position="997"/>
        <end position="1008"/>
    </location>
</feature>
<dbReference type="InterPro" id="IPR003663">
    <property type="entry name" value="Sugar/inositol_transpt"/>
</dbReference>
<feature type="region of interest" description="Disordered" evidence="13">
    <location>
        <begin position="333"/>
        <end position="383"/>
    </location>
</feature>
<accession>A0AAV1DRE1</accession>
<comment type="catalytic activity">
    <reaction evidence="11">
        <text>D-glucose(out) + H(+)(in) = D-glucose(in) + H(+)(out)</text>
        <dbReference type="Rhea" id="RHEA:73203"/>
        <dbReference type="ChEBI" id="CHEBI:4167"/>
        <dbReference type="ChEBI" id="CHEBI:15378"/>
    </reaction>
    <physiologicalReaction direction="left-to-right" evidence="11">
        <dbReference type="Rhea" id="RHEA:73204"/>
    </physiologicalReaction>
</comment>
<dbReference type="GO" id="GO:0022857">
    <property type="term" value="F:transmembrane transporter activity"/>
    <property type="evidence" value="ECO:0007669"/>
    <property type="project" value="InterPro"/>
</dbReference>
<dbReference type="PROSITE" id="PS00217">
    <property type="entry name" value="SUGAR_TRANSPORT_2"/>
    <property type="match status" value="1"/>
</dbReference>
<evidence type="ECO:0000256" key="1">
    <source>
        <dbReference type="ARBA" id="ARBA00004128"/>
    </source>
</evidence>
<comment type="catalytic activity">
    <reaction evidence="12">
        <text>sucrose(out) + H(+)(in) = sucrose(in) + H(+)(out)</text>
        <dbReference type="Rhea" id="RHEA:73211"/>
        <dbReference type="ChEBI" id="CHEBI:15378"/>
        <dbReference type="ChEBI" id="CHEBI:17992"/>
    </reaction>
    <physiologicalReaction direction="left-to-right" evidence="12">
        <dbReference type="Rhea" id="RHEA:73212"/>
    </physiologicalReaction>
</comment>
<keyword evidence="3" id="KW-0813">Transport</keyword>
<evidence type="ECO:0000256" key="13">
    <source>
        <dbReference type="SAM" id="MobiDB-lite"/>
    </source>
</evidence>
<evidence type="ECO:0000256" key="5">
    <source>
        <dbReference type="ARBA" id="ARBA00022554"/>
    </source>
</evidence>
<feature type="transmembrane region" description="Helical" evidence="14">
    <location>
        <begin position="75"/>
        <end position="94"/>
    </location>
</feature>
<feature type="transmembrane region" description="Helical" evidence="14">
    <location>
        <begin position="545"/>
        <end position="564"/>
    </location>
</feature>
<keyword evidence="9 14" id="KW-0472">Membrane</keyword>
<gene>
    <name evidence="16" type="ORF">OLC1_LOCUS18101</name>
</gene>
<evidence type="ECO:0000256" key="3">
    <source>
        <dbReference type="ARBA" id="ARBA00022448"/>
    </source>
</evidence>
<reference evidence="16" key="1">
    <citation type="submission" date="2023-03" db="EMBL/GenBank/DDBJ databases">
        <authorList>
            <person name="Julca I."/>
        </authorList>
    </citation>
    <scope>NUCLEOTIDE SEQUENCE</scope>
</reference>
<evidence type="ECO:0000256" key="14">
    <source>
        <dbReference type="SAM" id="Phobius"/>
    </source>
</evidence>
<dbReference type="InterPro" id="IPR050814">
    <property type="entry name" value="Myo-inositol_Transporter"/>
</dbReference>
<feature type="domain" description="Major facilitator superfamily (MFS) profile" evidence="15">
    <location>
        <begin position="7"/>
        <end position="697"/>
    </location>
</feature>
<dbReference type="GO" id="GO:0009705">
    <property type="term" value="C:plant-type vacuole membrane"/>
    <property type="evidence" value="ECO:0007669"/>
    <property type="project" value="UniProtKB-ARBA"/>
</dbReference>